<dbReference type="OrthoDB" id="6069759at2759"/>
<dbReference type="AlphaFoldDB" id="A0A210PI63"/>
<dbReference type="EMBL" id="NEDP02076665">
    <property type="protein sequence ID" value="OWF36179.1"/>
    <property type="molecule type" value="Genomic_DNA"/>
</dbReference>
<sequence length="444" mass="50362">MEAGRSPSLTWSDNTYCIKDVALKKEFNLPLLVKVEEGIYGNKESESFSQNDLIKIDSVKVILKVVACCVDYQSRANNELRAIREDEHGYIEKTEELTIPLRYKGVVNIFHKEGEKIYCGVSEMLRDCPRYVKVLVSFTDKNKVSVPVGSVLELTGIVSCKDLVCYLVDRPNCSRRTEIILKYSNKWRFRRIPDNTDYTLQEVTSRFPLPQYVTFKKESGPKLVTTNIKEAVEHSRIFEGTVAIKRRIEQDYIIGHYKPPESVANNTKYQCQRTLVMIPLNSPTARDLNVRISLNTQDDDDYELLMARNFSQKDVSEGDIDGTVYMDFLKTPKSTFIVYDEIETPPPRPLRGKVVKNSPITPPLSSPPGPTSPPPLPPKKEMSGMRRERQDDRGYSNSGRNGIDKNLADAVTNSKKTPPTSYSSSPQCSPRKSMARMRPKSPDG</sequence>
<accession>A0A210PI63</accession>
<feature type="region of interest" description="Disordered" evidence="1">
    <location>
        <begin position="342"/>
        <end position="444"/>
    </location>
</feature>
<feature type="compositionally biased region" description="Basic residues" evidence="1">
    <location>
        <begin position="433"/>
        <end position="444"/>
    </location>
</feature>
<dbReference type="InterPro" id="IPR025946">
    <property type="entry name" value="CABIT_dom"/>
</dbReference>
<comment type="caution">
    <text evidence="3">The sequence shown here is derived from an EMBL/GenBank/DDBJ whole genome shotgun (WGS) entry which is preliminary data.</text>
</comment>
<evidence type="ECO:0000259" key="2">
    <source>
        <dbReference type="Pfam" id="PF12736"/>
    </source>
</evidence>
<evidence type="ECO:0000256" key="1">
    <source>
        <dbReference type="SAM" id="MobiDB-lite"/>
    </source>
</evidence>
<keyword evidence="4" id="KW-1185">Reference proteome</keyword>
<feature type="compositionally biased region" description="Pro residues" evidence="1">
    <location>
        <begin position="360"/>
        <end position="377"/>
    </location>
</feature>
<gene>
    <name evidence="3" type="ORF">KP79_PYT09034</name>
</gene>
<reference evidence="3 4" key="1">
    <citation type="journal article" date="2017" name="Nat. Ecol. Evol.">
        <title>Scallop genome provides insights into evolution of bilaterian karyotype and development.</title>
        <authorList>
            <person name="Wang S."/>
            <person name="Zhang J."/>
            <person name="Jiao W."/>
            <person name="Li J."/>
            <person name="Xun X."/>
            <person name="Sun Y."/>
            <person name="Guo X."/>
            <person name="Huan P."/>
            <person name="Dong B."/>
            <person name="Zhang L."/>
            <person name="Hu X."/>
            <person name="Sun X."/>
            <person name="Wang J."/>
            <person name="Zhao C."/>
            <person name="Wang Y."/>
            <person name="Wang D."/>
            <person name="Huang X."/>
            <person name="Wang R."/>
            <person name="Lv J."/>
            <person name="Li Y."/>
            <person name="Zhang Z."/>
            <person name="Liu B."/>
            <person name="Lu W."/>
            <person name="Hui Y."/>
            <person name="Liang J."/>
            <person name="Zhou Z."/>
            <person name="Hou R."/>
            <person name="Li X."/>
            <person name="Liu Y."/>
            <person name="Li H."/>
            <person name="Ning X."/>
            <person name="Lin Y."/>
            <person name="Zhao L."/>
            <person name="Xing Q."/>
            <person name="Dou J."/>
            <person name="Li Y."/>
            <person name="Mao J."/>
            <person name="Guo H."/>
            <person name="Dou H."/>
            <person name="Li T."/>
            <person name="Mu C."/>
            <person name="Jiang W."/>
            <person name="Fu Q."/>
            <person name="Fu X."/>
            <person name="Miao Y."/>
            <person name="Liu J."/>
            <person name="Yu Q."/>
            <person name="Li R."/>
            <person name="Liao H."/>
            <person name="Li X."/>
            <person name="Kong Y."/>
            <person name="Jiang Z."/>
            <person name="Chourrout D."/>
            <person name="Li R."/>
            <person name="Bao Z."/>
        </authorList>
    </citation>
    <scope>NUCLEOTIDE SEQUENCE [LARGE SCALE GENOMIC DNA]</scope>
    <source>
        <strain evidence="3 4">PY_sf001</strain>
    </source>
</reference>
<feature type="compositionally biased region" description="Low complexity" evidence="1">
    <location>
        <begin position="412"/>
        <end position="432"/>
    </location>
</feature>
<feature type="domain" description="CABIT" evidence="2">
    <location>
        <begin position="29"/>
        <end position="217"/>
    </location>
</feature>
<evidence type="ECO:0000313" key="4">
    <source>
        <dbReference type="Proteomes" id="UP000242188"/>
    </source>
</evidence>
<protein>
    <recommendedName>
        <fullName evidence="2">CABIT domain-containing protein</fullName>
    </recommendedName>
</protein>
<organism evidence="3 4">
    <name type="scientific">Mizuhopecten yessoensis</name>
    <name type="common">Japanese scallop</name>
    <name type="synonym">Patinopecten yessoensis</name>
    <dbReference type="NCBI Taxonomy" id="6573"/>
    <lineage>
        <taxon>Eukaryota</taxon>
        <taxon>Metazoa</taxon>
        <taxon>Spiralia</taxon>
        <taxon>Lophotrochozoa</taxon>
        <taxon>Mollusca</taxon>
        <taxon>Bivalvia</taxon>
        <taxon>Autobranchia</taxon>
        <taxon>Pteriomorphia</taxon>
        <taxon>Pectinida</taxon>
        <taxon>Pectinoidea</taxon>
        <taxon>Pectinidae</taxon>
        <taxon>Mizuhopecten</taxon>
    </lineage>
</organism>
<proteinExistence type="predicted"/>
<feature type="compositionally biased region" description="Basic and acidic residues" evidence="1">
    <location>
        <begin position="378"/>
        <end position="394"/>
    </location>
</feature>
<evidence type="ECO:0000313" key="3">
    <source>
        <dbReference type="EMBL" id="OWF36179.1"/>
    </source>
</evidence>
<dbReference type="Proteomes" id="UP000242188">
    <property type="component" value="Unassembled WGS sequence"/>
</dbReference>
<name>A0A210PI63_MIZYE</name>
<dbReference type="Pfam" id="PF12736">
    <property type="entry name" value="CABIT"/>
    <property type="match status" value="1"/>
</dbReference>